<evidence type="ECO:0000256" key="1">
    <source>
        <dbReference type="SAM" id="SignalP"/>
    </source>
</evidence>
<dbReference type="PROSITE" id="PS51257">
    <property type="entry name" value="PROKAR_LIPOPROTEIN"/>
    <property type="match status" value="1"/>
</dbReference>
<dbReference type="STRING" id="428406.Rpic12D_2235"/>
<proteinExistence type="predicted"/>
<sequence>MIRAAVLCIMLGMACLLLSGCASAPQVIEKPVEVKVPVPVPCNAPEIAVPAWPLASVPASASDFDFFKAALAEIELRKGYEARLLAALGACQ</sequence>
<feature type="chain" id="PRO_5002960567" description="Lipoprotein" evidence="1">
    <location>
        <begin position="25"/>
        <end position="92"/>
    </location>
</feature>
<dbReference type="HOGENOM" id="CLU_149341_1_0_4"/>
<protein>
    <recommendedName>
        <fullName evidence="3">Lipoprotein</fullName>
    </recommendedName>
</protein>
<organism evidence="2">
    <name type="scientific">Ralstonia pickettii (strain 12D)</name>
    <dbReference type="NCBI Taxonomy" id="428406"/>
    <lineage>
        <taxon>Bacteria</taxon>
        <taxon>Pseudomonadati</taxon>
        <taxon>Pseudomonadota</taxon>
        <taxon>Betaproteobacteria</taxon>
        <taxon>Burkholderiales</taxon>
        <taxon>Burkholderiaceae</taxon>
        <taxon>Ralstonia</taxon>
    </lineage>
</organism>
<keyword evidence="1" id="KW-0732">Signal</keyword>
<evidence type="ECO:0008006" key="3">
    <source>
        <dbReference type="Google" id="ProtNLM"/>
    </source>
</evidence>
<gene>
    <name evidence="2" type="ordered locus">Rpic12D_2235</name>
</gene>
<name>C6BBQ3_RALP1</name>
<feature type="signal peptide" evidence="1">
    <location>
        <begin position="1"/>
        <end position="24"/>
    </location>
</feature>
<dbReference type="KEGG" id="rpf:Rpic12D_2235"/>
<evidence type="ECO:0000313" key="2">
    <source>
        <dbReference type="EMBL" id="ACS63509.1"/>
    </source>
</evidence>
<reference evidence="2" key="1">
    <citation type="submission" date="2009-06" db="EMBL/GenBank/DDBJ databases">
        <title>Complete sequence chromosome 1 of Ralstonia pickettii 12D.</title>
        <authorList>
            <consortium name="US DOE Joint Genome Institute"/>
            <person name="Lucas S."/>
            <person name="Copeland A."/>
            <person name="Lapidus A."/>
            <person name="Glavina del Rio T."/>
            <person name="Dalin E."/>
            <person name="Tice H."/>
            <person name="Bruce D."/>
            <person name="Goodwin L."/>
            <person name="Pitluck S."/>
            <person name="Sims D."/>
            <person name="Meincke L."/>
            <person name="Brettin T."/>
            <person name="Detter J.C."/>
            <person name="Han C."/>
            <person name="Larimer F."/>
            <person name="Land M."/>
            <person name="Hauser L."/>
            <person name="Kyrpides N."/>
            <person name="Ovchinnikova G."/>
            <person name="Marsh T."/>
            <person name="Richardson P."/>
        </authorList>
    </citation>
    <scope>NUCLEOTIDE SEQUENCE [LARGE SCALE GENOMIC DNA]</scope>
    <source>
        <strain evidence="2">12D</strain>
    </source>
</reference>
<dbReference type="AlphaFoldDB" id="C6BBQ3"/>
<accession>C6BBQ3</accession>
<dbReference type="EMBL" id="CP001644">
    <property type="protein sequence ID" value="ACS63509.1"/>
    <property type="molecule type" value="Genomic_DNA"/>
</dbReference>